<keyword evidence="8 12" id="KW-0798">TonB box</keyword>
<dbReference type="PANTHER" id="PTHR32552:SF81">
    <property type="entry name" value="TONB-DEPENDENT OUTER MEMBRANE RECEPTOR"/>
    <property type="match status" value="1"/>
</dbReference>
<evidence type="ECO:0000256" key="5">
    <source>
        <dbReference type="ARBA" id="ARBA00022692"/>
    </source>
</evidence>
<feature type="domain" description="TonB-dependent receptor plug" evidence="15">
    <location>
        <begin position="62"/>
        <end position="168"/>
    </location>
</feature>
<dbReference type="GO" id="GO:0006826">
    <property type="term" value="P:iron ion transport"/>
    <property type="evidence" value="ECO:0007669"/>
    <property type="project" value="UniProtKB-KW"/>
</dbReference>
<keyword evidence="2 11" id="KW-0813">Transport</keyword>
<reference evidence="16 17" key="1">
    <citation type="submission" date="2020-12" db="EMBL/GenBank/DDBJ databases">
        <authorList>
            <person name="Shan Y."/>
        </authorList>
    </citation>
    <scope>NUCLEOTIDE SEQUENCE [LARGE SCALE GENOMIC DNA]</scope>
    <source>
        <strain evidence="17">csc3.9</strain>
    </source>
</reference>
<comment type="subcellular location">
    <subcellularLocation>
        <location evidence="1 11">Cell outer membrane</location>
        <topology evidence="1 11">Multi-pass membrane protein</topology>
    </subcellularLocation>
</comment>
<dbReference type="InterPro" id="IPR036942">
    <property type="entry name" value="Beta-barrel_TonB_sf"/>
</dbReference>
<evidence type="ECO:0000256" key="1">
    <source>
        <dbReference type="ARBA" id="ARBA00004571"/>
    </source>
</evidence>
<dbReference type="PROSITE" id="PS52016">
    <property type="entry name" value="TONB_DEPENDENT_REC_3"/>
    <property type="match status" value="1"/>
</dbReference>
<dbReference type="PANTHER" id="PTHR32552">
    <property type="entry name" value="FERRICHROME IRON RECEPTOR-RELATED"/>
    <property type="match status" value="1"/>
</dbReference>
<evidence type="ECO:0000256" key="2">
    <source>
        <dbReference type="ARBA" id="ARBA00022448"/>
    </source>
</evidence>
<evidence type="ECO:0000256" key="6">
    <source>
        <dbReference type="ARBA" id="ARBA00023004"/>
    </source>
</evidence>
<evidence type="ECO:0000256" key="11">
    <source>
        <dbReference type="PROSITE-ProRule" id="PRU01360"/>
    </source>
</evidence>
<dbReference type="InterPro" id="IPR000531">
    <property type="entry name" value="Beta-barrel_TonB"/>
</dbReference>
<keyword evidence="17" id="KW-1185">Reference proteome</keyword>
<keyword evidence="10 11" id="KW-0998">Cell outer membrane</keyword>
<comment type="similarity">
    <text evidence="11 12">Belongs to the TonB-dependent receptor family.</text>
</comment>
<feature type="chain" id="PRO_5033032240" evidence="13">
    <location>
        <begin position="22"/>
        <end position="767"/>
    </location>
</feature>
<name>A0A7T4UQC3_9GAMM</name>
<sequence>MFKRLCLIPILMLFYHGFVVAQSPAVTSDEKQDDVASTQSVKRNKGYIEEVIVTVQRREQSLQDVPVTVSVFSGDDLVSANISESHGLQLKTPGMVYNSQGGYAHIYIRGIGSDGTIPTSEGSIATFLDGVYNPNANSSIQHFADVQRVEVLKGPQGTLFGRNTTGGAINITTKKPAQEFEASMALLGGSYERRGVDMYVSGPLGDALSASVSAYYDESESYYTSINPAAPPVVDNEDYGGRVKILLDISDKLSAQLTGYLTEHYGADTTVGNSFRTSLLTEAAGGRVETSNKPYKTNADRGPYFNEFRTTGVDLKLNYIADSFEFKSITAMLDTDNSGFIELDYTEADLEEVPVPKAFTYTWSQELQLSGDLWNDSLHYLVGAFYLESEGGFDPLEISLGPTAVFDATLVDLIDGTAIGELLGGIIGDGFPDAATLRTFGIIETEASAVFTNLSWQLTDTFSLSAGLRYSSETRFVTESRTEVRLLSLESVSPTLLSSPPQDKTWDAWTPMASVEWRPRDTLYYFKYSEGFKSGNYNPVLILEPVTPVEPEFIKAYEIGLKGEFFDRSLRFNFAGFFYNYDDLQVQIVSLVNSGTARLENAGNAQVYGAEAQLAFAPIEQLRFNLGASWMESEYKEYVGTGYDQTTGLAFTGDFSGNELNRAPSLTVSGDVTTHFYFGDDRLEAGVSIYHASGWYFDAQNTFEQEPFTVLGGHISYELIPSNIKLSLIGSNLTSTEYLKNALLHDFGVSGTYAPPRQIVGRIDIEF</sequence>
<evidence type="ECO:0000256" key="12">
    <source>
        <dbReference type="RuleBase" id="RU003357"/>
    </source>
</evidence>
<accession>A0A7T4UQC3</accession>
<dbReference type="Pfam" id="PF07715">
    <property type="entry name" value="Plug"/>
    <property type="match status" value="1"/>
</dbReference>
<keyword evidence="9 11" id="KW-0472">Membrane</keyword>
<proteinExistence type="inferred from homology"/>
<evidence type="ECO:0000259" key="15">
    <source>
        <dbReference type="Pfam" id="PF07715"/>
    </source>
</evidence>
<feature type="signal peptide" evidence="13">
    <location>
        <begin position="1"/>
        <end position="21"/>
    </location>
</feature>
<protein>
    <submittedName>
        <fullName evidence="16">TonB-dependent receptor</fullName>
    </submittedName>
</protein>
<keyword evidence="13" id="KW-0732">Signal</keyword>
<evidence type="ECO:0000256" key="8">
    <source>
        <dbReference type="ARBA" id="ARBA00023077"/>
    </source>
</evidence>
<keyword evidence="5 11" id="KW-0812">Transmembrane</keyword>
<evidence type="ECO:0000256" key="10">
    <source>
        <dbReference type="ARBA" id="ARBA00023237"/>
    </source>
</evidence>
<dbReference type="KEGG" id="snan:I6N98_17035"/>
<dbReference type="Proteomes" id="UP000596063">
    <property type="component" value="Chromosome"/>
</dbReference>
<keyword evidence="6" id="KW-0408">Iron</keyword>
<keyword evidence="7" id="KW-0406">Ion transport</keyword>
<evidence type="ECO:0000256" key="13">
    <source>
        <dbReference type="SAM" id="SignalP"/>
    </source>
</evidence>
<dbReference type="Pfam" id="PF00593">
    <property type="entry name" value="TonB_dep_Rec_b-barrel"/>
    <property type="match status" value="1"/>
</dbReference>
<evidence type="ECO:0000313" key="17">
    <source>
        <dbReference type="Proteomes" id="UP000596063"/>
    </source>
</evidence>
<evidence type="ECO:0000256" key="4">
    <source>
        <dbReference type="ARBA" id="ARBA00022496"/>
    </source>
</evidence>
<keyword evidence="4" id="KW-0410">Iron transport</keyword>
<dbReference type="SUPFAM" id="SSF56935">
    <property type="entry name" value="Porins"/>
    <property type="match status" value="1"/>
</dbReference>
<evidence type="ECO:0000259" key="14">
    <source>
        <dbReference type="Pfam" id="PF00593"/>
    </source>
</evidence>
<evidence type="ECO:0000256" key="3">
    <source>
        <dbReference type="ARBA" id="ARBA00022452"/>
    </source>
</evidence>
<feature type="domain" description="TonB-dependent receptor-like beta-barrel" evidence="14">
    <location>
        <begin position="265"/>
        <end position="733"/>
    </location>
</feature>
<evidence type="ECO:0000256" key="7">
    <source>
        <dbReference type="ARBA" id="ARBA00023065"/>
    </source>
</evidence>
<keyword evidence="3 11" id="KW-1134">Transmembrane beta strand</keyword>
<organism evidence="16 17">
    <name type="scientific">Spongiibacter nanhainus</name>
    <dbReference type="NCBI Taxonomy" id="2794344"/>
    <lineage>
        <taxon>Bacteria</taxon>
        <taxon>Pseudomonadati</taxon>
        <taxon>Pseudomonadota</taxon>
        <taxon>Gammaproteobacteria</taxon>
        <taxon>Cellvibrionales</taxon>
        <taxon>Spongiibacteraceae</taxon>
        <taxon>Spongiibacter</taxon>
    </lineage>
</organism>
<evidence type="ECO:0000313" key="16">
    <source>
        <dbReference type="EMBL" id="QQD18023.1"/>
    </source>
</evidence>
<keyword evidence="16" id="KW-0675">Receptor</keyword>
<gene>
    <name evidence="16" type="ORF">I6N98_17035</name>
</gene>
<dbReference type="Gene3D" id="2.40.170.20">
    <property type="entry name" value="TonB-dependent receptor, beta-barrel domain"/>
    <property type="match status" value="1"/>
</dbReference>
<dbReference type="GO" id="GO:0009279">
    <property type="term" value="C:cell outer membrane"/>
    <property type="evidence" value="ECO:0007669"/>
    <property type="project" value="UniProtKB-SubCell"/>
</dbReference>
<dbReference type="AlphaFoldDB" id="A0A7T4UQC3"/>
<dbReference type="InterPro" id="IPR039426">
    <property type="entry name" value="TonB-dep_rcpt-like"/>
</dbReference>
<dbReference type="RefSeq" id="WP_198569521.1">
    <property type="nucleotide sequence ID" value="NZ_CP066167.1"/>
</dbReference>
<evidence type="ECO:0000256" key="9">
    <source>
        <dbReference type="ARBA" id="ARBA00023136"/>
    </source>
</evidence>
<dbReference type="EMBL" id="CP066167">
    <property type="protein sequence ID" value="QQD18023.1"/>
    <property type="molecule type" value="Genomic_DNA"/>
</dbReference>
<dbReference type="InterPro" id="IPR012910">
    <property type="entry name" value="Plug_dom"/>
</dbReference>